<evidence type="ECO:0000256" key="1">
    <source>
        <dbReference type="SAM" id="MobiDB-lite"/>
    </source>
</evidence>
<dbReference type="RefSeq" id="WP_265765125.1">
    <property type="nucleotide sequence ID" value="NZ_JAGGJA010000003.1"/>
</dbReference>
<accession>A0ABT3PMQ8</accession>
<proteinExistence type="predicted"/>
<protein>
    <recommendedName>
        <fullName evidence="5">LPP20 lipoprotein</fullName>
    </recommendedName>
</protein>
<comment type="caution">
    <text evidence="3">The sequence shown here is derived from an EMBL/GenBank/DDBJ whole genome shotgun (WGS) entry which is preliminary data.</text>
</comment>
<evidence type="ECO:0008006" key="5">
    <source>
        <dbReference type="Google" id="ProtNLM"/>
    </source>
</evidence>
<sequence length="187" mass="19799">MNRLFSLLTIIVVASAFAGCSSTSQTVSPSANAQNDVSAESQSTPTWFNKEEVAFEGSTISSYATAIGPDSVSAVSKAVERASVLLRQSVSNRLESVRNDALKELGSDSGLDTPGFLIALRKADRVVNEVANSSQTNTQGVEGQSSSLGFAEVQADRAELIERMGEQLSAHQEAWNSLVNSDAFSSF</sequence>
<feature type="signal peptide" evidence="2">
    <location>
        <begin position="1"/>
        <end position="18"/>
    </location>
</feature>
<name>A0ABT3PMQ8_9BACT</name>
<feature type="chain" id="PRO_5046547224" description="LPP20 lipoprotein" evidence="2">
    <location>
        <begin position="19"/>
        <end position="187"/>
    </location>
</feature>
<dbReference type="EMBL" id="JAGGJA010000003">
    <property type="protein sequence ID" value="MCW9706419.1"/>
    <property type="molecule type" value="Genomic_DNA"/>
</dbReference>
<evidence type="ECO:0000256" key="2">
    <source>
        <dbReference type="SAM" id="SignalP"/>
    </source>
</evidence>
<gene>
    <name evidence="3" type="ORF">J6I44_06115</name>
</gene>
<feature type="region of interest" description="Disordered" evidence="1">
    <location>
        <begin position="25"/>
        <end position="44"/>
    </location>
</feature>
<keyword evidence="2" id="KW-0732">Signal</keyword>
<keyword evidence="4" id="KW-1185">Reference proteome</keyword>
<organism evidence="3 4">
    <name type="scientific">Fodinibius salsisoli</name>
    <dbReference type="NCBI Taxonomy" id="2820877"/>
    <lineage>
        <taxon>Bacteria</taxon>
        <taxon>Pseudomonadati</taxon>
        <taxon>Balneolota</taxon>
        <taxon>Balneolia</taxon>
        <taxon>Balneolales</taxon>
        <taxon>Balneolaceae</taxon>
        <taxon>Fodinibius</taxon>
    </lineage>
</organism>
<reference evidence="3 4" key="1">
    <citation type="submission" date="2021-03" db="EMBL/GenBank/DDBJ databases">
        <title>Aliifodinibius sp. nov., a new bacterium isolated from saline soil.</title>
        <authorList>
            <person name="Galisteo C."/>
            <person name="De La Haba R."/>
            <person name="Sanchez-Porro C."/>
            <person name="Ventosa A."/>
        </authorList>
    </citation>
    <scope>NUCLEOTIDE SEQUENCE [LARGE SCALE GENOMIC DNA]</scope>
    <source>
        <strain evidence="3 4">1BSP15-2V2</strain>
    </source>
</reference>
<evidence type="ECO:0000313" key="4">
    <source>
        <dbReference type="Proteomes" id="UP001207918"/>
    </source>
</evidence>
<evidence type="ECO:0000313" key="3">
    <source>
        <dbReference type="EMBL" id="MCW9706419.1"/>
    </source>
</evidence>
<dbReference type="Proteomes" id="UP001207918">
    <property type="component" value="Unassembled WGS sequence"/>
</dbReference>
<dbReference type="PROSITE" id="PS51257">
    <property type="entry name" value="PROKAR_LIPOPROTEIN"/>
    <property type="match status" value="1"/>
</dbReference>